<dbReference type="SUPFAM" id="SSF53300">
    <property type="entry name" value="vWA-like"/>
    <property type="match status" value="1"/>
</dbReference>
<dbReference type="GO" id="GO:0005524">
    <property type="term" value="F:ATP binding"/>
    <property type="evidence" value="ECO:0007669"/>
    <property type="project" value="InterPro"/>
</dbReference>
<evidence type="ECO:0000256" key="1">
    <source>
        <dbReference type="ARBA" id="ARBA00022527"/>
    </source>
</evidence>
<keyword evidence="1" id="KW-0723">Serine/threonine-protein kinase</keyword>
<evidence type="ECO:0000256" key="3">
    <source>
        <dbReference type="ARBA" id="ARBA00022777"/>
    </source>
</evidence>
<proteinExistence type="predicted"/>
<evidence type="ECO:0000313" key="6">
    <source>
        <dbReference type="EMBL" id="KAG0561337.1"/>
    </source>
</evidence>
<comment type="caution">
    <text evidence="6">The sequence shown here is derived from an EMBL/GenBank/DDBJ whole genome shotgun (WGS) entry which is preliminary data.</text>
</comment>
<dbReference type="InterPro" id="IPR004166">
    <property type="entry name" value="a-kinase_dom"/>
</dbReference>
<accession>A0A8T0GRW7</accession>
<dbReference type="InterPro" id="IPR011009">
    <property type="entry name" value="Kinase-like_dom_sf"/>
</dbReference>
<dbReference type="SUPFAM" id="SSF56112">
    <property type="entry name" value="Protein kinase-like (PK-like)"/>
    <property type="match status" value="1"/>
</dbReference>
<dbReference type="PANTHER" id="PTHR47763:SF4">
    <property type="entry name" value="ALPHA-PROTEIN KINASE VWKA"/>
    <property type="match status" value="1"/>
</dbReference>
<keyword evidence="3" id="KW-0418">Kinase</keyword>
<name>A0A8T0GRW7_CERPU</name>
<evidence type="ECO:0000259" key="5">
    <source>
        <dbReference type="PROSITE" id="PS51158"/>
    </source>
</evidence>
<evidence type="ECO:0000256" key="2">
    <source>
        <dbReference type="ARBA" id="ARBA00022679"/>
    </source>
</evidence>
<feature type="region of interest" description="Disordered" evidence="4">
    <location>
        <begin position="1"/>
        <end position="69"/>
    </location>
</feature>
<feature type="domain" description="Alpha-type protein kinase" evidence="5">
    <location>
        <begin position="490"/>
        <end position="721"/>
    </location>
</feature>
<sequence length="735" mass="82534">MASSSASAAIRMRNEELERQLAEMESKKSRGVSSSSAAIRLRNEQLERQLAEMESKKSERGVSSSSAAIRLRNEQLERQLAEMESKKSGGLSSASAAILLRNDELERKLAALELSKGKPGGMSSASAAIHLRNAELERQLAEKESKKTMSSASVAIKLKNEELERRLAEMEKKRPHGTKLENLDERHPFGLRSDPLRVSTLALSHSRQQKVNARNIKLTQVIKESQEVDLAFLVDATGSMQRFIKEVKKKVPDIAASVKKQWPDLKLRVAFAPYRDYEDFDRDDQETCDFTNDFSGSQSAFVKALSGISAGGGGDDAEDVFSGLERVARLSWKSRTRVLVHIGDAPCHGSEFHSGGSITDEYSAGDKKGRNIGTLLKTLRDDCRILCYLFVHVNSITQKMLTAFKRHAGAGNWIHEEKLGNIDNLVNVVVTVSTNSISQSVRVSDNGPAQVAKFVAVPLQPEEPNWNKIPYEEARQIRYRFPNSLEELFQILATNGELDTEEMLDSRVQIARSPFSGDGSIRWPYYAVVHQPPEAPRLMVVKRFKTQALGQDVNKVHAPEAYLEQMEVQTVAAYMAEQFNLELARRSYTGDYKTVEFTQVSIIAVGSGSKTKYYNMERYLQGKWIRYTNNLNYVNTEEYAATLHAFSHWTYDRSKGLLMVTDLQGVKDEDNTFWLCDPAVHCKDVLRYERTRTNFGEPGMKRFIQSHHCNNICQSLGLVRTKNVPMASGTGTQLT</sequence>
<dbReference type="PANTHER" id="PTHR47763">
    <property type="entry name" value="ALPHA-PROTEIN KINASE VWKA"/>
    <property type="match status" value="1"/>
</dbReference>
<dbReference type="EMBL" id="CM026430">
    <property type="protein sequence ID" value="KAG0561337.1"/>
    <property type="molecule type" value="Genomic_DNA"/>
</dbReference>
<dbReference type="AlphaFoldDB" id="A0A8T0GRW7"/>
<evidence type="ECO:0000256" key="4">
    <source>
        <dbReference type="SAM" id="MobiDB-lite"/>
    </source>
</evidence>
<dbReference type="Gene3D" id="3.40.50.410">
    <property type="entry name" value="von Willebrand factor, type A domain"/>
    <property type="match status" value="1"/>
</dbReference>
<dbReference type="SMART" id="SM00811">
    <property type="entry name" value="Alpha_kinase"/>
    <property type="match status" value="1"/>
</dbReference>
<organism evidence="6 7">
    <name type="scientific">Ceratodon purpureus</name>
    <name type="common">Fire moss</name>
    <name type="synonym">Dicranum purpureum</name>
    <dbReference type="NCBI Taxonomy" id="3225"/>
    <lineage>
        <taxon>Eukaryota</taxon>
        <taxon>Viridiplantae</taxon>
        <taxon>Streptophyta</taxon>
        <taxon>Embryophyta</taxon>
        <taxon>Bryophyta</taxon>
        <taxon>Bryophytina</taxon>
        <taxon>Bryopsida</taxon>
        <taxon>Dicranidae</taxon>
        <taxon>Pseudoditrichales</taxon>
        <taxon>Ditrichaceae</taxon>
        <taxon>Ceratodon</taxon>
    </lineage>
</organism>
<keyword evidence="7" id="KW-1185">Reference proteome</keyword>
<gene>
    <name evidence="6" type="ORF">KC19_9G056600</name>
</gene>
<dbReference type="Pfam" id="PF02816">
    <property type="entry name" value="Alpha_kinase"/>
    <property type="match status" value="1"/>
</dbReference>
<feature type="compositionally biased region" description="Basic and acidic residues" evidence="4">
    <location>
        <begin position="12"/>
        <end position="28"/>
    </location>
</feature>
<dbReference type="InterPro" id="IPR052969">
    <property type="entry name" value="Thr-specific_kinase-like"/>
</dbReference>
<dbReference type="PROSITE" id="PS51158">
    <property type="entry name" value="ALPHA_KINASE"/>
    <property type="match status" value="1"/>
</dbReference>
<evidence type="ECO:0000313" key="7">
    <source>
        <dbReference type="Proteomes" id="UP000822688"/>
    </source>
</evidence>
<protein>
    <recommendedName>
        <fullName evidence="5">Alpha-type protein kinase domain-containing protein</fullName>
    </recommendedName>
</protein>
<dbReference type="GO" id="GO:0004674">
    <property type="term" value="F:protein serine/threonine kinase activity"/>
    <property type="evidence" value="ECO:0007669"/>
    <property type="project" value="UniProtKB-KW"/>
</dbReference>
<keyword evidence="2" id="KW-0808">Transferase</keyword>
<dbReference type="InterPro" id="IPR036465">
    <property type="entry name" value="vWFA_dom_sf"/>
</dbReference>
<reference evidence="6" key="1">
    <citation type="submission" date="2020-06" db="EMBL/GenBank/DDBJ databases">
        <title>WGS assembly of Ceratodon purpureus strain R40.</title>
        <authorList>
            <person name="Carey S.B."/>
            <person name="Jenkins J."/>
            <person name="Shu S."/>
            <person name="Lovell J.T."/>
            <person name="Sreedasyam A."/>
            <person name="Maumus F."/>
            <person name="Tiley G.P."/>
            <person name="Fernandez-Pozo N."/>
            <person name="Barry K."/>
            <person name="Chen C."/>
            <person name="Wang M."/>
            <person name="Lipzen A."/>
            <person name="Daum C."/>
            <person name="Saski C.A."/>
            <person name="Payton A.C."/>
            <person name="Mcbreen J.C."/>
            <person name="Conrad R.E."/>
            <person name="Kollar L.M."/>
            <person name="Olsson S."/>
            <person name="Huttunen S."/>
            <person name="Landis J.B."/>
            <person name="Wickett N.J."/>
            <person name="Johnson M.G."/>
            <person name="Rensing S.A."/>
            <person name="Grimwood J."/>
            <person name="Schmutz J."/>
            <person name="Mcdaniel S.F."/>
        </authorList>
    </citation>
    <scope>NUCLEOTIDE SEQUENCE</scope>
    <source>
        <strain evidence="6">R40</strain>
    </source>
</reference>
<feature type="compositionally biased region" description="Basic and acidic residues" evidence="4">
    <location>
        <begin position="41"/>
        <end position="60"/>
    </location>
</feature>
<dbReference type="Gene3D" id="3.20.200.10">
    <property type="entry name" value="MHCK/EF2 kinase"/>
    <property type="match status" value="1"/>
</dbReference>
<dbReference type="Proteomes" id="UP000822688">
    <property type="component" value="Chromosome 9"/>
</dbReference>